<name>A0A9W7BQA4_9STRA</name>
<comment type="caution">
    <text evidence="2">The sequence shown here is derived from an EMBL/GenBank/DDBJ whole genome shotgun (WGS) entry which is preliminary data.</text>
</comment>
<evidence type="ECO:0008006" key="4">
    <source>
        <dbReference type="Google" id="ProtNLM"/>
    </source>
</evidence>
<evidence type="ECO:0000256" key="1">
    <source>
        <dbReference type="SAM" id="Phobius"/>
    </source>
</evidence>
<keyword evidence="1" id="KW-0472">Membrane</keyword>
<feature type="transmembrane region" description="Helical" evidence="1">
    <location>
        <begin position="64"/>
        <end position="82"/>
    </location>
</feature>
<accession>A0A9W7BQA4</accession>
<keyword evidence="1" id="KW-0812">Transmembrane</keyword>
<proteinExistence type="predicted"/>
<protein>
    <recommendedName>
        <fullName evidence="4">Transmembrane protein</fullName>
    </recommendedName>
</protein>
<dbReference type="Proteomes" id="UP001165160">
    <property type="component" value="Unassembled WGS sequence"/>
</dbReference>
<feature type="transmembrane region" description="Helical" evidence="1">
    <location>
        <begin position="202"/>
        <end position="220"/>
    </location>
</feature>
<sequence>MSSLVVDADESVAAARPRPKIKQKPTFERAANLAQKKRYEQAASHIRNGTTPLHAPKKKLGSRTWFPASIIALAFSVLLTYVNCNGALKLSLTPDSDERFHICSFYPPESLGTSGSFEKLLATLGEEAVSAWRGSLRRVMVMDLFVVAVYNRGLEGFSQMTRGAAVWAGVFRAFESVCWFVILDNPKCAILDQLEVRTLAIWFGKLKFGLVAASFAFWMLQFSMDPVAKRKAMARDVRKQNLKEKTK</sequence>
<dbReference type="AlphaFoldDB" id="A0A9W7BQA4"/>
<gene>
    <name evidence="2" type="ORF">TrVE_jg13584</name>
</gene>
<keyword evidence="1" id="KW-1133">Transmembrane helix</keyword>
<evidence type="ECO:0000313" key="2">
    <source>
        <dbReference type="EMBL" id="GMH94602.1"/>
    </source>
</evidence>
<organism evidence="2 3">
    <name type="scientific">Triparma verrucosa</name>
    <dbReference type="NCBI Taxonomy" id="1606542"/>
    <lineage>
        <taxon>Eukaryota</taxon>
        <taxon>Sar</taxon>
        <taxon>Stramenopiles</taxon>
        <taxon>Ochrophyta</taxon>
        <taxon>Bolidophyceae</taxon>
        <taxon>Parmales</taxon>
        <taxon>Triparmaceae</taxon>
        <taxon>Triparma</taxon>
    </lineage>
</organism>
<dbReference type="EMBL" id="BRXX01000157">
    <property type="protein sequence ID" value="GMH94602.1"/>
    <property type="molecule type" value="Genomic_DNA"/>
</dbReference>
<reference evidence="3" key="1">
    <citation type="journal article" date="2023" name="Commun. Biol.">
        <title>Genome analysis of Parmales, the sister group of diatoms, reveals the evolutionary specialization of diatoms from phago-mixotrophs to photoautotrophs.</title>
        <authorList>
            <person name="Ban H."/>
            <person name="Sato S."/>
            <person name="Yoshikawa S."/>
            <person name="Yamada K."/>
            <person name="Nakamura Y."/>
            <person name="Ichinomiya M."/>
            <person name="Sato N."/>
            <person name="Blanc-Mathieu R."/>
            <person name="Endo H."/>
            <person name="Kuwata A."/>
            <person name="Ogata H."/>
        </authorList>
    </citation>
    <scope>NUCLEOTIDE SEQUENCE [LARGE SCALE GENOMIC DNA]</scope>
    <source>
        <strain evidence="3">NIES 3699</strain>
    </source>
</reference>
<keyword evidence="3" id="KW-1185">Reference proteome</keyword>
<evidence type="ECO:0000313" key="3">
    <source>
        <dbReference type="Proteomes" id="UP001165160"/>
    </source>
</evidence>
<feature type="transmembrane region" description="Helical" evidence="1">
    <location>
        <begin position="164"/>
        <end position="182"/>
    </location>
</feature>